<evidence type="ECO:0000256" key="1">
    <source>
        <dbReference type="SAM" id="SignalP"/>
    </source>
</evidence>
<feature type="signal peptide" evidence="1">
    <location>
        <begin position="1"/>
        <end position="18"/>
    </location>
</feature>
<protein>
    <recommendedName>
        <fullName evidence="4">Lipoprotein</fullName>
    </recommendedName>
</protein>
<organism evidence="2 3">
    <name type="scientific">Mycolicibacterium rhodesiae</name>
    <name type="common">Mycobacterium rhodesiae</name>
    <dbReference type="NCBI Taxonomy" id="36814"/>
    <lineage>
        <taxon>Bacteria</taxon>
        <taxon>Bacillati</taxon>
        <taxon>Actinomycetota</taxon>
        <taxon>Actinomycetes</taxon>
        <taxon>Mycobacteriales</taxon>
        <taxon>Mycobacteriaceae</taxon>
        <taxon>Mycolicibacterium</taxon>
    </lineage>
</organism>
<reference evidence="2 3" key="1">
    <citation type="submission" date="2016-12" db="EMBL/GenBank/DDBJ databases">
        <title>The new phylogeny of genus Mycobacterium.</title>
        <authorList>
            <person name="Tortoli E."/>
            <person name="Trovato A."/>
            <person name="Cirillo D.M."/>
        </authorList>
    </citation>
    <scope>NUCLEOTIDE SEQUENCE [LARGE SCALE GENOMIC DNA]</scope>
    <source>
        <strain evidence="2 3">DSM 44223</strain>
    </source>
</reference>
<evidence type="ECO:0000313" key="2">
    <source>
        <dbReference type="EMBL" id="ORB50292.1"/>
    </source>
</evidence>
<evidence type="ECO:0008006" key="4">
    <source>
        <dbReference type="Google" id="ProtNLM"/>
    </source>
</evidence>
<name>A0A1X0IPF7_MYCRH</name>
<feature type="chain" id="PRO_5039620065" description="Lipoprotein" evidence="1">
    <location>
        <begin position="19"/>
        <end position="343"/>
    </location>
</feature>
<evidence type="ECO:0000313" key="3">
    <source>
        <dbReference type="Proteomes" id="UP000192534"/>
    </source>
</evidence>
<dbReference type="PROSITE" id="PS51257">
    <property type="entry name" value="PROKAR_LIPOPROTEIN"/>
    <property type="match status" value="1"/>
</dbReference>
<dbReference type="EMBL" id="MVIH01000011">
    <property type="protein sequence ID" value="ORB50292.1"/>
    <property type="molecule type" value="Genomic_DNA"/>
</dbReference>
<dbReference type="OrthoDB" id="4446106at2"/>
<dbReference type="AlphaFoldDB" id="A0A1X0IPF7"/>
<accession>A0A1X0IPF7</accession>
<proteinExistence type="predicted"/>
<keyword evidence="1" id="KW-0732">Signal</keyword>
<sequence length="343" mass="34394">MRTSLCVLAIGCSVAAGCAGQPQPVTTTHAPPAEPARAGPPTAAPVGIVVPLGNAPEGVVVGASGIAAVATRDPNEVVLFDAATGTQRQRIPTPSAARHLSLAGPDGPVLAPLEGTDELLELNLADGRITTTVTGVGRQPHDAAATSSGTIVVTNEGGGGVLFVRDGRVVASLPAGPPQPGGVAAVGNYAAVADVQGNGVWVYDGSTHELLTQAPVGAKLTHAISLSGGLAAFADTDGGAVFIERVDPKISQVARIDAPGRPYGLAYDARRHRLYTTLTERNVVRVVDIADPAESRTLGDVTTVRQPNSVAVEPNSGTLVVTGSDGGGDSSVQIIGPQLLPAG</sequence>
<dbReference type="InterPro" id="IPR015943">
    <property type="entry name" value="WD40/YVTN_repeat-like_dom_sf"/>
</dbReference>
<dbReference type="Proteomes" id="UP000192534">
    <property type="component" value="Unassembled WGS sequence"/>
</dbReference>
<dbReference type="PANTHER" id="PTHR47197:SF3">
    <property type="entry name" value="DIHYDRO-HEME D1 DEHYDROGENASE"/>
    <property type="match status" value="1"/>
</dbReference>
<gene>
    <name evidence="2" type="ORF">BST42_21045</name>
</gene>
<keyword evidence="3" id="KW-1185">Reference proteome</keyword>
<dbReference type="PANTHER" id="PTHR47197">
    <property type="entry name" value="PROTEIN NIRF"/>
    <property type="match status" value="1"/>
</dbReference>
<dbReference type="InterPro" id="IPR011047">
    <property type="entry name" value="Quinoprotein_ADH-like_sf"/>
</dbReference>
<comment type="caution">
    <text evidence="2">The sequence shown here is derived from an EMBL/GenBank/DDBJ whole genome shotgun (WGS) entry which is preliminary data.</text>
</comment>
<dbReference type="Gene3D" id="2.130.10.10">
    <property type="entry name" value="YVTN repeat-like/Quinoprotein amine dehydrogenase"/>
    <property type="match status" value="2"/>
</dbReference>
<dbReference type="SUPFAM" id="SSF50998">
    <property type="entry name" value="Quinoprotein alcohol dehydrogenase-like"/>
    <property type="match status" value="1"/>
</dbReference>
<dbReference type="InterPro" id="IPR051200">
    <property type="entry name" value="Host-pathogen_enzymatic-act"/>
</dbReference>